<dbReference type="Proteomes" id="UP000600139">
    <property type="component" value="Unassembled WGS sequence"/>
</dbReference>
<keyword evidence="3" id="KW-1185">Reference proteome</keyword>
<dbReference type="RefSeq" id="WP_200353365.1">
    <property type="nucleotide sequence ID" value="NZ_BAABHZ010000002.1"/>
</dbReference>
<keyword evidence="1" id="KW-0472">Membrane</keyword>
<sequence>MWKLLLIFSVLPILAAMASRWWFGLRVLADEGRRQCRCIAGKGPSPGDADTEKSAAEFGRELRLLALEEWRERDLKAANSRENSRRFGMAVPPMSGIIAIFAVIVGRVIPMGGFTIFASATAISCAFGLLSLAPELRAIAVTARRFRTDKNFPRRDDEDAVVNCAIAHAWKETLPPVLSLIQK</sequence>
<evidence type="ECO:0000313" key="3">
    <source>
        <dbReference type="Proteomes" id="UP000600139"/>
    </source>
</evidence>
<comment type="caution">
    <text evidence="2">The sequence shown here is derived from an EMBL/GenBank/DDBJ whole genome shotgun (WGS) entry which is preliminary data.</text>
</comment>
<accession>A0A934RBA8</accession>
<reference evidence="2" key="1">
    <citation type="submission" date="2021-01" db="EMBL/GenBank/DDBJ databases">
        <title>Modified the classification status of verrucomicrobia.</title>
        <authorList>
            <person name="Feng X."/>
        </authorList>
    </citation>
    <scope>NUCLEOTIDE SEQUENCE</scope>
    <source>
        <strain evidence="2">JCM 18052</strain>
    </source>
</reference>
<keyword evidence="1" id="KW-0812">Transmembrane</keyword>
<protein>
    <submittedName>
        <fullName evidence="2">Uncharacterized protein</fullName>
    </submittedName>
</protein>
<evidence type="ECO:0000313" key="2">
    <source>
        <dbReference type="EMBL" id="MBK1818419.1"/>
    </source>
</evidence>
<feature type="transmembrane region" description="Helical" evidence="1">
    <location>
        <begin position="113"/>
        <end position="133"/>
    </location>
</feature>
<dbReference type="AlphaFoldDB" id="A0A934RBA8"/>
<name>A0A934RBA8_9BACT</name>
<organism evidence="2 3">
    <name type="scientific">Luteolibacter yonseiensis</name>
    <dbReference type="NCBI Taxonomy" id="1144680"/>
    <lineage>
        <taxon>Bacteria</taxon>
        <taxon>Pseudomonadati</taxon>
        <taxon>Verrucomicrobiota</taxon>
        <taxon>Verrucomicrobiia</taxon>
        <taxon>Verrucomicrobiales</taxon>
        <taxon>Verrucomicrobiaceae</taxon>
        <taxon>Luteolibacter</taxon>
    </lineage>
</organism>
<feature type="transmembrane region" description="Helical" evidence="1">
    <location>
        <begin position="87"/>
        <end position="106"/>
    </location>
</feature>
<dbReference type="EMBL" id="JAENIK010000013">
    <property type="protein sequence ID" value="MBK1818419.1"/>
    <property type="molecule type" value="Genomic_DNA"/>
</dbReference>
<evidence type="ECO:0000256" key="1">
    <source>
        <dbReference type="SAM" id="Phobius"/>
    </source>
</evidence>
<gene>
    <name evidence="2" type="ORF">JIN84_22565</name>
</gene>
<keyword evidence="1" id="KW-1133">Transmembrane helix</keyword>
<proteinExistence type="predicted"/>